<dbReference type="RefSeq" id="WP_025368500.1">
    <property type="nucleotide sequence ID" value="NZ_CAAGWV010000007.1"/>
</dbReference>
<dbReference type="PANTHER" id="PTHR38733">
    <property type="entry name" value="PROTEIN MCRC"/>
    <property type="match status" value="1"/>
</dbReference>
<keyword evidence="1" id="KW-0540">Nuclease</keyword>
<gene>
    <name evidence="1" type="ORF">GJJ20_19475</name>
</gene>
<dbReference type="REBASE" id="392178">
    <property type="entry name" value="Kpn20467McrBCP"/>
</dbReference>
<proteinExistence type="predicted"/>
<dbReference type="REBASE" id="451895">
    <property type="entry name" value="Kpnr26McrBCP"/>
</dbReference>
<dbReference type="AlphaFoldDB" id="A0A6A8END0"/>
<name>A0A6A8END0_KLEPN</name>
<organism evidence="1">
    <name type="scientific">Klebsiella pneumoniae</name>
    <dbReference type="NCBI Taxonomy" id="573"/>
    <lineage>
        <taxon>Bacteria</taxon>
        <taxon>Pseudomonadati</taxon>
        <taxon>Pseudomonadota</taxon>
        <taxon>Gammaproteobacteria</taxon>
        <taxon>Enterobacterales</taxon>
        <taxon>Enterobacteriaceae</taxon>
        <taxon>Klebsiella/Raoultella group</taxon>
        <taxon>Klebsiella</taxon>
        <taxon>Klebsiella pneumoniae complex</taxon>
    </lineage>
</organism>
<protein>
    <submittedName>
        <fullName evidence="1">Restriction endonuclease</fullName>
    </submittedName>
</protein>
<dbReference type="PANTHER" id="PTHR38733:SF1">
    <property type="entry name" value="TYPE IV METHYL-DIRECTED RESTRICTION ENZYME ECOKMCRBC"/>
    <property type="match status" value="1"/>
</dbReference>
<dbReference type="EMBL" id="WJVX01000022">
    <property type="protein sequence ID" value="MRJ82115.1"/>
    <property type="molecule type" value="Genomic_DNA"/>
</dbReference>
<reference evidence="1" key="1">
    <citation type="submission" date="2019-10" db="EMBL/GenBank/DDBJ databases">
        <title>Molecular typing, antibiotic resistance determination and virulence profiling for 36 multidrug-resistant clinical Klebsiella pneumoniae isolates using second- and third-generation sequencing.</title>
        <authorList>
            <person name="Shelenkov A."/>
            <person name="Mikhaylova Y."/>
            <person name="Yanushevich Y."/>
            <person name="Samoilov A."/>
            <person name="Petrova L."/>
            <person name="Fomina V."/>
            <person name="Gusarov V."/>
            <person name="Zamyatin M."/>
            <person name="Shagin D."/>
        </authorList>
    </citation>
    <scope>NUCLEOTIDE SEQUENCE</scope>
    <source>
        <strain evidence="1">CriePir152</strain>
    </source>
</reference>
<dbReference type="InterPro" id="IPR019292">
    <property type="entry name" value="McrC"/>
</dbReference>
<dbReference type="Pfam" id="PF10117">
    <property type="entry name" value="McrBC"/>
    <property type="match status" value="1"/>
</dbReference>
<keyword evidence="1" id="KW-0255">Endonuclease</keyword>
<comment type="caution">
    <text evidence="1">The sequence shown here is derived from an EMBL/GenBank/DDBJ whole genome shotgun (WGS) entry which is preliminary data.</text>
</comment>
<sequence length="453" mass="51156">MGEVISVFEYDLLGSGKAASIGAKLVPQKVFNYLEALSLASNQGSQFLKLTSRSGFKLLQVQNYAGMLSTPHGFQLEILPKVGKNLIAANARQTLLTMLSYLPGFRHIQTQQATLQAQRMPLLEIFIYQFLRSVSQLLKQGLRSDYVSEQGNLAFMKGKLILSAQLRHNAVNRHKFCVDYDDYMPDCAANRLLHSALDKLLSLKLSSENQRWLYELRFAFDGIPLSRDIERDINNLRLERGMAHYNEPMAWAQLILRGMSPSALQGNTKAISLLFPMEAVFESFVAQTLSYELPPHLKVLSQAATYSLVKHGLKDCFKLRPDLLIQSHKPVQTKMVMDTKWKLVNSSQQTKSLYGLAQADFYQMFAYGQKYLGGNGEMYLIYPAHDDFSQPIPQPFAFSETLKLWVVPYRIMAKCGERMMWPNDVSCTMSPKLDRMAASVSYSGDPGPNSVQC</sequence>
<keyword evidence="1" id="KW-0378">Hydrolase</keyword>
<accession>A0A6A8END0</accession>
<evidence type="ECO:0000313" key="1">
    <source>
        <dbReference type="EMBL" id="MRJ82115.1"/>
    </source>
</evidence>
<dbReference type="GO" id="GO:0004519">
    <property type="term" value="F:endonuclease activity"/>
    <property type="evidence" value="ECO:0007669"/>
    <property type="project" value="UniProtKB-KW"/>
</dbReference>